<reference evidence="2" key="1">
    <citation type="submission" date="2023-05" db="EMBL/GenBank/DDBJ databases">
        <title>Nepenthes gracilis genome sequencing.</title>
        <authorList>
            <person name="Fukushima K."/>
        </authorList>
    </citation>
    <scope>NUCLEOTIDE SEQUENCE</scope>
    <source>
        <strain evidence="2">SING2019-196</strain>
    </source>
</reference>
<evidence type="ECO:0000256" key="1">
    <source>
        <dbReference type="SAM" id="SignalP"/>
    </source>
</evidence>
<proteinExistence type="predicted"/>
<accession>A0AAD3TM21</accession>
<feature type="signal peptide" evidence="1">
    <location>
        <begin position="1"/>
        <end position="17"/>
    </location>
</feature>
<organism evidence="2 3">
    <name type="scientific">Nepenthes gracilis</name>
    <name type="common">Slender pitcher plant</name>
    <dbReference type="NCBI Taxonomy" id="150966"/>
    <lineage>
        <taxon>Eukaryota</taxon>
        <taxon>Viridiplantae</taxon>
        <taxon>Streptophyta</taxon>
        <taxon>Embryophyta</taxon>
        <taxon>Tracheophyta</taxon>
        <taxon>Spermatophyta</taxon>
        <taxon>Magnoliopsida</taxon>
        <taxon>eudicotyledons</taxon>
        <taxon>Gunneridae</taxon>
        <taxon>Pentapetalae</taxon>
        <taxon>Caryophyllales</taxon>
        <taxon>Nepenthaceae</taxon>
        <taxon>Nepenthes</taxon>
    </lineage>
</organism>
<dbReference type="AlphaFoldDB" id="A0AAD3TM21"/>
<keyword evidence="3" id="KW-1185">Reference proteome</keyword>
<protein>
    <submittedName>
        <fullName evidence="2">Uncharacterized protein</fullName>
    </submittedName>
</protein>
<gene>
    <name evidence="2" type="ORF">Nepgr_033548</name>
</gene>
<evidence type="ECO:0000313" key="2">
    <source>
        <dbReference type="EMBL" id="GMH31704.1"/>
    </source>
</evidence>
<dbReference type="EMBL" id="BSYO01000040">
    <property type="protein sequence ID" value="GMH31704.1"/>
    <property type="molecule type" value="Genomic_DNA"/>
</dbReference>
<evidence type="ECO:0000313" key="3">
    <source>
        <dbReference type="Proteomes" id="UP001279734"/>
    </source>
</evidence>
<keyword evidence="1" id="KW-0732">Signal</keyword>
<dbReference type="Proteomes" id="UP001279734">
    <property type="component" value="Unassembled WGS sequence"/>
</dbReference>
<sequence>MVGFGVGWHFLAPLSSSLQLLDCLFPLATGSVAADDLMLCIGGLGHVVGMGFFSAVSWDRGLISVTPDGYPPQIWIEHGAGPKFKALSLFWAGCAVLQLLVRCGVCRLGCQT</sequence>
<feature type="chain" id="PRO_5042073290" evidence="1">
    <location>
        <begin position="18"/>
        <end position="112"/>
    </location>
</feature>
<name>A0AAD3TM21_NEPGR</name>
<comment type="caution">
    <text evidence="2">The sequence shown here is derived from an EMBL/GenBank/DDBJ whole genome shotgun (WGS) entry which is preliminary data.</text>
</comment>